<name>A0ABR6Z2D9_9FIRM</name>
<evidence type="ECO:0000313" key="1">
    <source>
        <dbReference type="EMBL" id="MBC3901546.1"/>
    </source>
</evidence>
<evidence type="ECO:0000313" key="2">
    <source>
        <dbReference type="Proteomes" id="UP000622405"/>
    </source>
</evidence>
<organism evidence="1 2">
    <name type="scientific">Acetobacterium malicum</name>
    <dbReference type="NCBI Taxonomy" id="52692"/>
    <lineage>
        <taxon>Bacteria</taxon>
        <taxon>Bacillati</taxon>
        <taxon>Bacillota</taxon>
        <taxon>Clostridia</taxon>
        <taxon>Eubacteriales</taxon>
        <taxon>Eubacteriaceae</taxon>
        <taxon>Acetobacterium</taxon>
    </lineage>
</organism>
<reference evidence="1 2" key="1">
    <citation type="journal article" date="2020" name="mSystems">
        <title>Defining Genomic and Predicted Metabolic Features of the Acetobacterium Genus.</title>
        <authorList>
            <person name="Ross D.E."/>
            <person name="Marshall C.W."/>
            <person name="Gulliver D."/>
            <person name="May H.D."/>
            <person name="Norman R.S."/>
        </authorList>
    </citation>
    <scope>NUCLEOTIDE SEQUENCE [LARGE SCALE GENOMIC DNA]</scope>
    <source>
        <strain evidence="1 2">DSM 4132</strain>
    </source>
</reference>
<dbReference type="RefSeq" id="WP_186895577.1">
    <property type="nucleotide sequence ID" value="NZ_WJBE01000031.1"/>
</dbReference>
<accession>A0ABR6Z2D9</accession>
<protein>
    <submittedName>
        <fullName evidence="1">Uncharacterized protein</fullName>
    </submittedName>
</protein>
<proteinExistence type="predicted"/>
<dbReference type="Proteomes" id="UP000622405">
    <property type="component" value="Unassembled WGS sequence"/>
</dbReference>
<comment type="caution">
    <text evidence="1">The sequence shown here is derived from an EMBL/GenBank/DDBJ whole genome shotgun (WGS) entry which is preliminary data.</text>
</comment>
<sequence length="79" mass="8966">MSKYECEYYGFIEILYRDGNSDAFYAGAGLFQKITEEMLKGECIIHVPCRRGKSIEFFSSNVKKVTMDVGGRILKRVGA</sequence>
<gene>
    <name evidence="1" type="ORF">GH811_18260</name>
</gene>
<dbReference type="EMBL" id="WJBE01000031">
    <property type="protein sequence ID" value="MBC3901546.1"/>
    <property type="molecule type" value="Genomic_DNA"/>
</dbReference>
<keyword evidence="2" id="KW-1185">Reference proteome</keyword>